<organism evidence="14">
    <name type="scientific">freshwater metagenome</name>
    <dbReference type="NCBI Taxonomy" id="449393"/>
    <lineage>
        <taxon>unclassified sequences</taxon>
        <taxon>metagenomes</taxon>
        <taxon>ecological metagenomes</taxon>
    </lineage>
</organism>
<dbReference type="InterPro" id="IPR017900">
    <property type="entry name" value="4Fe4S_Fe_S_CS"/>
</dbReference>
<evidence type="ECO:0000313" key="13">
    <source>
        <dbReference type="EMBL" id="CAB4898949.1"/>
    </source>
</evidence>
<keyword evidence="9" id="KW-0520">NAD</keyword>
<evidence type="ECO:0000256" key="8">
    <source>
        <dbReference type="ARBA" id="ARBA00023014"/>
    </source>
</evidence>
<dbReference type="GO" id="GO:0051539">
    <property type="term" value="F:4 iron, 4 sulfur cluster binding"/>
    <property type="evidence" value="ECO:0007669"/>
    <property type="project" value="UniProtKB-KW"/>
</dbReference>
<evidence type="ECO:0000256" key="2">
    <source>
        <dbReference type="ARBA" id="ARBA00022485"/>
    </source>
</evidence>
<keyword evidence="3" id="KW-0874">Quinone</keyword>
<evidence type="ECO:0000256" key="4">
    <source>
        <dbReference type="ARBA" id="ARBA00022723"/>
    </source>
</evidence>
<dbReference type="Pfam" id="PF12838">
    <property type="entry name" value="Fer4_7"/>
    <property type="match status" value="1"/>
</dbReference>
<name>A0A6J7SAL3_9ZZZZ</name>
<keyword evidence="11" id="KW-0472">Membrane</keyword>
<feature type="domain" description="4Fe-4S ferredoxin-type" evidence="12">
    <location>
        <begin position="5"/>
        <end position="34"/>
    </location>
</feature>
<gene>
    <name evidence="13" type="ORF">UFOPK3495_00854</name>
    <name evidence="14" type="ORF">UFOPK4237_00721</name>
</gene>
<keyword evidence="5" id="KW-0677">Repeat</keyword>
<reference evidence="14" key="1">
    <citation type="submission" date="2020-05" db="EMBL/GenBank/DDBJ databases">
        <authorList>
            <person name="Chiriac C."/>
            <person name="Salcher M."/>
            <person name="Ghai R."/>
            <person name="Kavagutti S V."/>
        </authorList>
    </citation>
    <scope>NUCLEOTIDE SEQUENCE</scope>
</reference>
<keyword evidence="10" id="KW-0830">Ubiquinone</keyword>
<dbReference type="PANTHER" id="PTHR10849:SF24">
    <property type="entry name" value="NADH-QUINONE OXIDOREDUCTASE SUBUNIT I 2"/>
    <property type="match status" value="1"/>
</dbReference>
<keyword evidence="6" id="KW-1278">Translocase</keyword>
<protein>
    <submittedName>
        <fullName evidence="14">Unannotated protein</fullName>
    </submittedName>
</protein>
<evidence type="ECO:0000256" key="3">
    <source>
        <dbReference type="ARBA" id="ARBA00022719"/>
    </source>
</evidence>
<dbReference type="GO" id="GO:0048038">
    <property type="term" value="F:quinone binding"/>
    <property type="evidence" value="ECO:0007669"/>
    <property type="project" value="UniProtKB-KW"/>
</dbReference>
<sequence length="104" mass="11485">MSIRRSIGLLEEDCTACLICVRECPSKCMEIDRHTEQISEGRRPKTVHILDAFAIDFALCMFCGLCIDVCPTDALQWSDQGGLAAHQREGLVSNSADLVLRASE</sequence>
<dbReference type="PROSITE" id="PS51379">
    <property type="entry name" value="4FE4S_FER_2"/>
    <property type="match status" value="2"/>
</dbReference>
<keyword evidence="8" id="KW-0411">Iron-sulfur</keyword>
<dbReference type="SUPFAM" id="SSF54862">
    <property type="entry name" value="4Fe-4S ferredoxins"/>
    <property type="match status" value="1"/>
</dbReference>
<evidence type="ECO:0000256" key="1">
    <source>
        <dbReference type="ARBA" id="ARBA00022475"/>
    </source>
</evidence>
<dbReference type="InterPro" id="IPR017896">
    <property type="entry name" value="4Fe4S_Fe-S-bd"/>
</dbReference>
<evidence type="ECO:0000256" key="7">
    <source>
        <dbReference type="ARBA" id="ARBA00023004"/>
    </source>
</evidence>
<dbReference type="Gene3D" id="3.30.70.3270">
    <property type="match status" value="1"/>
</dbReference>
<evidence type="ECO:0000256" key="10">
    <source>
        <dbReference type="ARBA" id="ARBA00023075"/>
    </source>
</evidence>
<keyword evidence="1" id="KW-1003">Cell membrane</keyword>
<evidence type="ECO:0000256" key="9">
    <source>
        <dbReference type="ARBA" id="ARBA00023027"/>
    </source>
</evidence>
<evidence type="ECO:0000256" key="11">
    <source>
        <dbReference type="ARBA" id="ARBA00023136"/>
    </source>
</evidence>
<evidence type="ECO:0000256" key="6">
    <source>
        <dbReference type="ARBA" id="ARBA00022967"/>
    </source>
</evidence>
<dbReference type="AlphaFoldDB" id="A0A6J7SAL3"/>
<dbReference type="GO" id="GO:0046872">
    <property type="term" value="F:metal ion binding"/>
    <property type="evidence" value="ECO:0007669"/>
    <property type="project" value="UniProtKB-KW"/>
</dbReference>
<dbReference type="GO" id="GO:0016651">
    <property type="term" value="F:oxidoreductase activity, acting on NAD(P)H"/>
    <property type="evidence" value="ECO:0007669"/>
    <property type="project" value="InterPro"/>
</dbReference>
<keyword evidence="7" id="KW-0408">Iron</keyword>
<proteinExistence type="predicted"/>
<feature type="domain" description="4Fe-4S ferredoxin-type" evidence="12">
    <location>
        <begin position="51"/>
        <end position="80"/>
    </location>
</feature>
<keyword evidence="2" id="KW-0004">4Fe-4S</keyword>
<accession>A0A6J7SAL3</accession>
<dbReference type="EMBL" id="CAFBMC010000038">
    <property type="protein sequence ID" value="CAB4898949.1"/>
    <property type="molecule type" value="Genomic_DNA"/>
</dbReference>
<evidence type="ECO:0000259" key="12">
    <source>
        <dbReference type="PROSITE" id="PS51379"/>
    </source>
</evidence>
<keyword evidence="4" id="KW-0479">Metal-binding</keyword>
<dbReference type="PROSITE" id="PS00198">
    <property type="entry name" value="4FE4S_FER_1"/>
    <property type="match status" value="1"/>
</dbReference>
<dbReference type="GO" id="GO:0016020">
    <property type="term" value="C:membrane"/>
    <property type="evidence" value="ECO:0007669"/>
    <property type="project" value="InterPro"/>
</dbReference>
<evidence type="ECO:0000256" key="5">
    <source>
        <dbReference type="ARBA" id="ARBA00022737"/>
    </source>
</evidence>
<dbReference type="PANTHER" id="PTHR10849">
    <property type="entry name" value="NADH DEHYDROGENASE UBIQUINONE IRON-SULFUR PROTEIN 8, MITOCHONDRIAL"/>
    <property type="match status" value="1"/>
</dbReference>
<dbReference type="EMBL" id="CAFBPZ010000038">
    <property type="protein sequence ID" value="CAB5037902.1"/>
    <property type="molecule type" value="Genomic_DNA"/>
</dbReference>
<dbReference type="InterPro" id="IPR010226">
    <property type="entry name" value="NADH_quinone_OxRdtase_chainI"/>
</dbReference>
<evidence type="ECO:0000313" key="14">
    <source>
        <dbReference type="EMBL" id="CAB5037902.1"/>
    </source>
</evidence>